<sequence>MSFFTLRLAFTLSHSTLPASLEIRGQLSRRRLSLTSSKSIFGIALPRFTLTLSICLRNCTRCLSYLRPRFGAVDMLCWHPTPTRTRYMRELSMDSGE</sequence>
<dbReference type="AlphaFoldDB" id="A0AA39KD22"/>
<organism evidence="1 2">
    <name type="scientific">Armillaria tabescens</name>
    <name type="common">Ringless honey mushroom</name>
    <name type="synonym">Agaricus tabescens</name>
    <dbReference type="NCBI Taxonomy" id="1929756"/>
    <lineage>
        <taxon>Eukaryota</taxon>
        <taxon>Fungi</taxon>
        <taxon>Dikarya</taxon>
        <taxon>Basidiomycota</taxon>
        <taxon>Agaricomycotina</taxon>
        <taxon>Agaricomycetes</taxon>
        <taxon>Agaricomycetidae</taxon>
        <taxon>Agaricales</taxon>
        <taxon>Marasmiineae</taxon>
        <taxon>Physalacriaceae</taxon>
        <taxon>Desarmillaria</taxon>
    </lineage>
</organism>
<dbReference type="EMBL" id="JAUEPS010000017">
    <property type="protein sequence ID" value="KAK0458573.1"/>
    <property type="molecule type" value="Genomic_DNA"/>
</dbReference>
<evidence type="ECO:0000313" key="1">
    <source>
        <dbReference type="EMBL" id="KAK0458573.1"/>
    </source>
</evidence>
<dbReference type="RefSeq" id="XP_060330843.1">
    <property type="nucleotide sequence ID" value="XM_060481857.1"/>
</dbReference>
<dbReference type="Proteomes" id="UP001175211">
    <property type="component" value="Unassembled WGS sequence"/>
</dbReference>
<gene>
    <name evidence="1" type="ORF">EV420DRAFT_365283</name>
</gene>
<comment type="caution">
    <text evidence="1">The sequence shown here is derived from an EMBL/GenBank/DDBJ whole genome shotgun (WGS) entry which is preliminary data.</text>
</comment>
<dbReference type="GeneID" id="85365405"/>
<accession>A0AA39KD22</accession>
<name>A0AA39KD22_ARMTA</name>
<proteinExistence type="predicted"/>
<keyword evidence="2" id="KW-1185">Reference proteome</keyword>
<evidence type="ECO:0000313" key="2">
    <source>
        <dbReference type="Proteomes" id="UP001175211"/>
    </source>
</evidence>
<protein>
    <submittedName>
        <fullName evidence="1">Uncharacterized protein</fullName>
    </submittedName>
</protein>
<reference evidence="1" key="1">
    <citation type="submission" date="2023-06" db="EMBL/GenBank/DDBJ databases">
        <authorList>
            <consortium name="Lawrence Berkeley National Laboratory"/>
            <person name="Ahrendt S."/>
            <person name="Sahu N."/>
            <person name="Indic B."/>
            <person name="Wong-Bajracharya J."/>
            <person name="Merenyi Z."/>
            <person name="Ke H.-M."/>
            <person name="Monk M."/>
            <person name="Kocsube S."/>
            <person name="Drula E."/>
            <person name="Lipzen A."/>
            <person name="Balint B."/>
            <person name="Henrissat B."/>
            <person name="Andreopoulos B."/>
            <person name="Martin F.M."/>
            <person name="Harder C.B."/>
            <person name="Rigling D."/>
            <person name="Ford K.L."/>
            <person name="Foster G.D."/>
            <person name="Pangilinan J."/>
            <person name="Papanicolaou A."/>
            <person name="Barry K."/>
            <person name="LaButti K."/>
            <person name="Viragh M."/>
            <person name="Koriabine M."/>
            <person name="Yan M."/>
            <person name="Riley R."/>
            <person name="Champramary S."/>
            <person name="Plett K.L."/>
            <person name="Tsai I.J."/>
            <person name="Slot J."/>
            <person name="Sipos G."/>
            <person name="Plett J."/>
            <person name="Nagy L.G."/>
            <person name="Grigoriev I.V."/>
        </authorList>
    </citation>
    <scope>NUCLEOTIDE SEQUENCE</scope>
    <source>
        <strain evidence="1">CCBAS 213</strain>
    </source>
</reference>